<proteinExistence type="predicted"/>
<dbReference type="InterPro" id="IPR052400">
    <property type="entry name" value="Zn2-C6_fungal_TF"/>
</dbReference>
<dbReference type="GO" id="GO:0004672">
    <property type="term" value="F:protein kinase activity"/>
    <property type="evidence" value="ECO:0007669"/>
    <property type="project" value="InterPro"/>
</dbReference>
<reference evidence="3 4" key="1">
    <citation type="submission" date="2015-09" db="EMBL/GenBank/DDBJ databases">
        <title>Host preference determinants of Valsa canker pathogens revealed by comparative genomics.</title>
        <authorList>
            <person name="Yin Z."/>
            <person name="Huang L."/>
        </authorList>
    </citation>
    <scope>NUCLEOTIDE SEQUENCE [LARGE SCALE GENOMIC DNA]</scope>
    <source>
        <strain evidence="3 4">03-1</strain>
    </source>
</reference>
<dbReference type="PROSITE" id="PS50011">
    <property type="entry name" value="PROTEIN_KINASE_DOM"/>
    <property type="match status" value="1"/>
</dbReference>
<organism evidence="3 4">
    <name type="scientific">Cytospora schulzeri</name>
    <dbReference type="NCBI Taxonomy" id="448051"/>
    <lineage>
        <taxon>Eukaryota</taxon>
        <taxon>Fungi</taxon>
        <taxon>Dikarya</taxon>
        <taxon>Ascomycota</taxon>
        <taxon>Pezizomycotina</taxon>
        <taxon>Sordariomycetes</taxon>
        <taxon>Sordariomycetidae</taxon>
        <taxon>Diaporthales</taxon>
        <taxon>Cytosporaceae</taxon>
        <taxon>Cytospora</taxon>
    </lineage>
</organism>
<dbReference type="InterPro" id="IPR011009">
    <property type="entry name" value="Kinase-like_dom_sf"/>
</dbReference>
<evidence type="ECO:0000259" key="2">
    <source>
        <dbReference type="PROSITE" id="PS50011"/>
    </source>
</evidence>
<evidence type="ECO:0000256" key="1">
    <source>
        <dbReference type="SAM" id="MobiDB-lite"/>
    </source>
</evidence>
<accession>A0A423W5Z2</accession>
<comment type="caution">
    <text evidence="3">The sequence shown here is derived from an EMBL/GenBank/DDBJ whole genome shotgun (WGS) entry which is preliminary data.</text>
</comment>
<protein>
    <recommendedName>
        <fullName evidence="2">Protein kinase domain-containing protein</fullName>
    </recommendedName>
</protein>
<dbReference type="PANTHER" id="PTHR47657:SF14">
    <property type="entry name" value="ZN(2)-C6 FUNGAL-TYPE DOMAIN-CONTAINING PROTEIN"/>
    <property type="match status" value="1"/>
</dbReference>
<dbReference type="GO" id="GO:0005524">
    <property type="term" value="F:ATP binding"/>
    <property type="evidence" value="ECO:0007669"/>
    <property type="project" value="InterPro"/>
</dbReference>
<sequence>MALHHDNILHAILASSATSLLRSTPDDKELFTARQNYFISALQAQRQEVARLTVDNAEAVCFAALFISITSFAMLKERSLHPYQPPMEWLQVGRGAGTVIWQSVETIMTQSKESDHPNLMVVSGAYPYFGRDESYFSPEMRRSFEGLLTQHLPSGDDWNDEETRDAYEKTLSYVGSIQMGINNGEPVYAVARRIQAFALVAPPKYIQLLGLQRPRALVILAHFWATVAHVHSVWWLGEDDAMGEETTAKREIRAIKGVLPPEWPTTMVWPLDVVTMATDTLTESGYRSLTVTFVHGPRLVSRRFKDGSTLNDYREDSISLELGRLRRVPSAGVSRESELRSVQRETTDYFNEWRAGRAGWYDRRRRRDNIARIVHPRAGQWPGHVDLLGPDSWPPVEISRQPYIFSSSLGSSSGALFVMSMDTRDRLMEANNAVDWIGRRFKPARFRFRKRLGYGGCGVAALFEMVDRRGRAVPVVVKTDLKRDRRDTIRKEKENMISMAGAKHIVQRILLQALPESENDLGQGFGLINGTQVQNNPDAARDLTSRIAGLGVTAARAGIRAGFGLLRNVLRRSKGPHPVREPQTPRRGGFLAESTGSDPPDGGEDSEWTLVDTVATARRRLDNREDIIVMDYVRRGDLATWISKMNDIPVEDQGFGEKTLWLIFECLYRGCIAMAYPGAFQRGQDPRKDQIPMVTESIPEDEPIRNPMVHMDLDPQNIFVGEFDRQDHQVMPSFKIADLGLSERPKGELHTDDLEEERYLWSLRRRGKRSCYLPEQTSEEWDYVHDLAGLRRHQVAGNFGAASNVFHVGVVMWQLITLCQTEVPMLPREYQIIANGSSMQGWTGVVYGVQSYEEADSGATGQYYQGSSM</sequence>
<feature type="domain" description="Protein kinase" evidence="2">
    <location>
        <begin position="446"/>
        <end position="869"/>
    </location>
</feature>
<dbReference type="GO" id="GO:0000981">
    <property type="term" value="F:DNA-binding transcription factor activity, RNA polymerase II-specific"/>
    <property type="evidence" value="ECO:0007669"/>
    <property type="project" value="TreeGrafter"/>
</dbReference>
<dbReference type="OrthoDB" id="3546279at2759"/>
<evidence type="ECO:0000313" key="4">
    <source>
        <dbReference type="Proteomes" id="UP000283895"/>
    </source>
</evidence>
<keyword evidence="4" id="KW-1185">Reference proteome</keyword>
<feature type="region of interest" description="Disordered" evidence="1">
    <location>
        <begin position="573"/>
        <end position="609"/>
    </location>
</feature>
<gene>
    <name evidence="3" type="ORF">VMCG_06765</name>
</gene>
<dbReference type="SUPFAM" id="SSF56112">
    <property type="entry name" value="Protein kinase-like (PK-like)"/>
    <property type="match status" value="1"/>
</dbReference>
<dbReference type="Proteomes" id="UP000283895">
    <property type="component" value="Unassembled WGS sequence"/>
</dbReference>
<dbReference type="PANTHER" id="PTHR47657">
    <property type="entry name" value="STEROL REGULATORY ELEMENT-BINDING PROTEIN ECM22"/>
    <property type="match status" value="1"/>
</dbReference>
<dbReference type="EMBL" id="LKEA01000025">
    <property type="protein sequence ID" value="ROV98751.1"/>
    <property type="molecule type" value="Genomic_DNA"/>
</dbReference>
<dbReference type="InterPro" id="IPR000719">
    <property type="entry name" value="Prot_kinase_dom"/>
</dbReference>
<name>A0A423W5Z2_9PEZI</name>
<dbReference type="STRING" id="356882.A0A423W5Z2"/>
<evidence type="ECO:0000313" key="3">
    <source>
        <dbReference type="EMBL" id="ROV98751.1"/>
    </source>
</evidence>
<dbReference type="Gene3D" id="1.10.510.10">
    <property type="entry name" value="Transferase(Phosphotransferase) domain 1"/>
    <property type="match status" value="1"/>
</dbReference>
<dbReference type="AlphaFoldDB" id="A0A423W5Z2"/>